<dbReference type="PANTHER" id="PTHR11067:SF9">
    <property type="entry name" value="INOSINE TRIPHOSPHATE PYROPHOSPHATASE"/>
    <property type="match status" value="1"/>
</dbReference>
<dbReference type="Pfam" id="PF01725">
    <property type="entry name" value="Ham1p_like"/>
    <property type="match status" value="1"/>
</dbReference>
<dbReference type="Gene3D" id="3.90.950.10">
    <property type="match status" value="1"/>
</dbReference>
<dbReference type="Proteomes" id="UP000232221">
    <property type="component" value="Chromosome"/>
</dbReference>
<dbReference type="InterPro" id="IPR002637">
    <property type="entry name" value="RdgB/HAM1"/>
</dbReference>
<evidence type="ECO:0000256" key="2">
    <source>
        <dbReference type="ARBA" id="ARBA00022801"/>
    </source>
</evidence>
<dbReference type="GO" id="GO:0005829">
    <property type="term" value="C:cytosol"/>
    <property type="evidence" value="ECO:0007669"/>
    <property type="project" value="TreeGrafter"/>
</dbReference>
<gene>
    <name evidence="3" type="primary">rdgB</name>
    <name evidence="3" type="ORF">MCOLE_v1c03880</name>
</gene>
<dbReference type="GO" id="GO:0047429">
    <property type="term" value="F:nucleoside triphosphate diphosphatase activity"/>
    <property type="evidence" value="ECO:0007669"/>
    <property type="project" value="InterPro"/>
</dbReference>
<dbReference type="OrthoDB" id="9807456at2"/>
<dbReference type="EMBL" id="CP024968">
    <property type="protein sequence ID" value="ATZ20902.1"/>
    <property type="molecule type" value="Genomic_DNA"/>
</dbReference>
<keyword evidence="2" id="KW-0378">Hydrolase</keyword>
<accession>A0A2K8P2C1</accession>
<dbReference type="RefSeq" id="WP_100671003.1">
    <property type="nucleotide sequence ID" value="NZ_CP024968.1"/>
</dbReference>
<dbReference type="CDD" id="cd00515">
    <property type="entry name" value="HAM1"/>
    <property type="match status" value="1"/>
</dbReference>
<dbReference type="SUPFAM" id="SSF52972">
    <property type="entry name" value="ITPase-like"/>
    <property type="match status" value="1"/>
</dbReference>
<dbReference type="InterPro" id="IPR029001">
    <property type="entry name" value="ITPase-like_fam"/>
</dbReference>
<dbReference type="AlphaFoldDB" id="A0A2K8P2C1"/>
<organism evidence="3 4">
    <name type="scientific">Mesoplasma coleopterae</name>
    <dbReference type="NCBI Taxonomy" id="324078"/>
    <lineage>
        <taxon>Bacteria</taxon>
        <taxon>Bacillati</taxon>
        <taxon>Mycoplasmatota</taxon>
        <taxon>Mollicutes</taxon>
        <taxon>Entomoplasmatales</taxon>
        <taxon>Entomoplasmataceae</taxon>
        <taxon>Mesoplasma</taxon>
    </lineage>
</organism>
<protein>
    <submittedName>
        <fullName evidence="3">DITP/XTP pyrophosphatase</fullName>
    </submittedName>
</protein>
<proteinExistence type="inferred from homology"/>
<evidence type="ECO:0000256" key="1">
    <source>
        <dbReference type="ARBA" id="ARBA00008023"/>
    </source>
</evidence>
<reference evidence="3 4" key="1">
    <citation type="submission" date="2017-11" db="EMBL/GenBank/DDBJ databases">
        <title>Genome sequence of Mesoplasma coleopterae BARC 779 (ATCC 49583).</title>
        <authorList>
            <person name="Lo W.-S."/>
            <person name="Kuo C.-H."/>
        </authorList>
    </citation>
    <scope>NUCLEOTIDE SEQUENCE [LARGE SCALE GENOMIC DNA]</scope>
    <source>
        <strain evidence="3 4">BARC 779</strain>
    </source>
</reference>
<evidence type="ECO:0000313" key="3">
    <source>
        <dbReference type="EMBL" id="ATZ20902.1"/>
    </source>
</evidence>
<dbReference type="KEGG" id="mcol:MCOLE_v1c03880"/>
<dbReference type="GO" id="GO:0009143">
    <property type="term" value="P:nucleoside triphosphate catabolic process"/>
    <property type="evidence" value="ECO:0007669"/>
    <property type="project" value="InterPro"/>
</dbReference>
<dbReference type="PANTHER" id="PTHR11067">
    <property type="entry name" value="INOSINE TRIPHOSPHATE PYROPHOSPHATASE/HAM1 PROTEIN"/>
    <property type="match status" value="1"/>
</dbReference>
<comment type="similarity">
    <text evidence="1">Belongs to the HAM1 NTPase family.</text>
</comment>
<keyword evidence="4" id="KW-1185">Reference proteome</keyword>
<sequence length="198" mass="22766">MNKKELWIATNNEGKIKEFKMLLPDYEIKSVKDLPEYVEPEENGETLLENAKIKAEALSKYINGWAIGDDTGYFFDALDGFPGVYSRRWAYPVTDFKEICKMIMKKTENSDNKNMSMQTAIVICNCNQNESFEALGVTKGVMGEELKVSDHTFGYDYIFKPEPFNVYCAELTEEEKINCSARAYALNEIKKIIEKEIK</sequence>
<name>A0A2K8P2C1_9MOLU</name>
<evidence type="ECO:0000313" key="4">
    <source>
        <dbReference type="Proteomes" id="UP000232221"/>
    </source>
</evidence>